<dbReference type="Proteomes" id="UP001221686">
    <property type="component" value="Unassembled WGS sequence"/>
</dbReference>
<accession>A0ABT5DTA9</accession>
<comment type="caution">
    <text evidence="1">The sequence shown here is derived from an EMBL/GenBank/DDBJ whole genome shotgun (WGS) entry which is preliminary data.</text>
</comment>
<protein>
    <submittedName>
        <fullName evidence="1">Addiction module protein</fullName>
    </submittedName>
</protein>
<proteinExistence type="predicted"/>
<dbReference type="EMBL" id="JAQNDL010000001">
    <property type="protein sequence ID" value="MDC0716872.1"/>
    <property type="molecule type" value="Genomic_DNA"/>
</dbReference>
<gene>
    <name evidence="1" type="ORF">POL25_08220</name>
</gene>
<organism evidence="1 2">
    <name type="scientific">Nannocystis bainbridge</name>
    <dbReference type="NCBI Taxonomy" id="2995303"/>
    <lineage>
        <taxon>Bacteria</taxon>
        <taxon>Pseudomonadati</taxon>
        <taxon>Myxococcota</taxon>
        <taxon>Polyangia</taxon>
        <taxon>Nannocystales</taxon>
        <taxon>Nannocystaceae</taxon>
        <taxon>Nannocystis</taxon>
    </lineage>
</organism>
<evidence type="ECO:0000313" key="1">
    <source>
        <dbReference type="EMBL" id="MDC0716872.1"/>
    </source>
</evidence>
<dbReference type="NCBIfam" id="TIGR02574">
    <property type="entry name" value="stabl_TIGR02574"/>
    <property type="match status" value="1"/>
</dbReference>
<reference evidence="1 2" key="1">
    <citation type="submission" date="2022-11" db="EMBL/GenBank/DDBJ databases">
        <title>Minimal conservation of predation-associated metabolite biosynthetic gene clusters underscores biosynthetic potential of Myxococcota including descriptions for ten novel species: Archangium lansinium sp. nov., Myxococcus landrumus sp. nov., Nannocystis bai.</title>
        <authorList>
            <person name="Ahearne A."/>
            <person name="Stevens C."/>
            <person name="Dowd S."/>
        </authorList>
    </citation>
    <scope>NUCLEOTIDE SEQUENCE [LARGE SCALE GENOMIC DNA]</scope>
    <source>
        <strain evidence="1 2">BB15-2</strain>
    </source>
</reference>
<keyword evidence="2" id="KW-1185">Reference proteome</keyword>
<name>A0ABT5DTA9_9BACT</name>
<dbReference type="RefSeq" id="WP_272085360.1">
    <property type="nucleotide sequence ID" value="NZ_JAQNDL010000001.1"/>
</dbReference>
<dbReference type="Pfam" id="PF09720">
    <property type="entry name" value="Unstab_antitox"/>
    <property type="match status" value="1"/>
</dbReference>
<sequence length="78" mass="8969">MDPARILDEAMALPPEQRRELALRLLDSVEEPSSPEVEEAQYQEVLRRLRDVEEGKEKLVDWEDVDAELRAKIASHGT</sequence>
<dbReference type="InterPro" id="IPR013406">
    <property type="entry name" value="CHP02574_addiction_mod"/>
</dbReference>
<evidence type="ECO:0000313" key="2">
    <source>
        <dbReference type="Proteomes" id="UP001221686"/>
    </source>
</evidence>